<dbReference type="Proteomes" id="UP000007360">
    <property type="component" value="Unassembled WGS sequence"/>
</dbReference>
<protein>
    <submittedName>
        <fullName evidence="1">SAM-dependent methyltransferase</fullName>
    </submittedName>
</protein>
<organism evidence="1 2">
    <name type="scientific">Methanobacterium formicicum (strain DSM 3637 / PP1)</name>
    <dbReference type="NCBI Taxonomy" id="1204725"/>
    <lineage>
        <taxon>Archaea</taxon>
        <taxon>Methanobacteriati</taxon>
        <taxon>Methanobacteriota</taxon>
        <taxon>Methanomada group</taxon>
        <taxon>Methanobacteria</taxon>
        <taxon>Methanobacteriales</taxon>
        <taxon>Methanobacteriaceae</taxon>
        <taxon>Methanobacterium</taxon>
    </lineage>
</organism>
<reference evidence="1 2" key="1">
    <citation type="journal article" date="2012" name="J. Bacteriol.">
        <title>Draft genome sequence of Methanobacterium formicicum DSM 3637, an archaebacterium isolated from the methane producer amoeba Pelomyxa palustris.</title>
        <authorList>
            <person name="Gutierrez G."/>
        </authorList>
    </citation>
    <scope>NUCLEOTIDE SEQUENCE [LARGE SCALE GENOMIC DNA]</scope>
    <source>
        <strain evidence="2">DSM 3637 / PP1</strain>
    </source>
</reference>
<dbReference type="Gene3D" id="3.40.50.150">
    <property type="entry name" value="Vaccinia Virus protein VP39"/>
    <property type="match status" value="1"/>
</dbReference>
<sequence>MNNINHITYTSKDGKKHVGNTLDEKNGYTVIECKTCGFKHIVPIPEKELLDNLYKEEFYSSEKPRYLTENEEDFNWWELTYHLYYDMLERNIKSTSKKLLEIGSGPGFFLKIGKERGWDVTGFEPSKLAYEYSKKFKVSVVNNVFNRSTANESGKFDVIYMETVIEHIDDPETLISDVKSVLKPNGLFCVIAPNDYNPLQMLLKKKLGYMPYWVAPPQHINYFDFDSMEKLLTKLGFEVLESFATFPMEFFLLSGQNYVDDNKLGRKCHFMRKKLESNLYIHDKDLLLKTYNFFAENRIGREFILLVELV</sequence>
<keyword evidence="1" id="KW-0808">Transferase</keyword>
<dbReference type="SUPFAM" id="SSF53335">
    <property type="entry name" value="S-adenosyl-L-methionine-dependent methyltransferases"/>
    <property type="match status" value="1"/>
</dbReference>
<dbReference type="PANTHER" id="PTHR43861">
    <property type="entry name" value="TRANS-ACONITATE 2-METHYLTRANSFERASE-RELATED"/>
    <property type="match status" value="1"/>
</dbReference>
<name>K2R492_METFP</name>
<dbReference type="PATRIC" id="fig|1204725.3.peg.1222"/>
<evidence type="ECO:0000313" key="2">
    <source>
        <dbReference type="Proteomes" id="UP000007360"/>
    </source>
</evidence>
<dbReference type="Pfam" id="PF13489">
    <property type="entry name" value="Methyltransf_23"/>
    <property type="match status" value="1"/>
</dbReference>
<dbReference type="PANTHER" id="PTHR43861:SF6">
    <property type="entry name" value="METHYLTRANSFERASE TYPE 11"/>
    <property type="match status" value="1"/>
</dbReference>
<comment type="caution">
    <text evidence="1">The sequence shown here is derived from an EMBL/GenBank/DDBJ whole genome shotgun (WGS) entry which is preliminary data.</text>
</comment>
<dbReference type="AlphaFoldDB" id="K2R492"/>
<dbReference type="RefSeq" id="WP_004030487.1">
    <property type="nucleotide sequence ID" value="NZ_AMPO01000004.1"/>
</dbReference>
<dbReference type="GO" id="GO:0032259">
    <property type="term" value="P:methylation"/>
    <property type="evidence" value="ECO:0007669"/>
    <property type="project" value="UniProtKB-KW"/>
</dbReference>
<keyword evidence="2" id="KW-1185">Reference proteome</keyword>
<dbReference type="EMBL" id="AMPO01000004">
    <property type="protein sequence ID" value="EKF86032.1"/>
    <property type="molecule type" value="Genomic_DNA"/>
</dbReference>
<evidence type="ECO:0000313" key="1">
    <source>
        <dbReference type="EMBL" id="EKF86032.1"/>
    </source>
</evidence>
<dbReference type="OrthoDB" id="71436at2157"/>
<dbReference type="InterPro" id="IPR029063">
    <property type="entry name" value="SAM-dependent_MTases_sf"/>
</dbReference>
<proteinExistence type="predicted"/>
<dbReference type="CDD" id="cd02440">
    <property type="entry name" value="AdoMet_MTases"/>
    <property type="match status" value="1"/>
</dbReference>
<keyword evidence="1" id="KW-0489">Methyltransferase</keyword>
<accession>K2R492</accession>
<dbReference type="GO" id="GO:0008168">
    <property type="term" value="F:methyltransferase activity"/>
    <property type="evidence" value="ECO:0007669"/>
    <property type="project" value="UniProtKB-KW"/>
</dbReference>
<gene>
    <name evidence="1" type="ORF">A994_06081</name>
</gene>